<accession>A0A286RAP3</accession>
<dbReference type="Proteomes" id="UP000215086">
    <property type="component" value="Chromosome"/>
</dbReference>
<organism evidence="1 2">
    <name type="scientific">Thermogutta terrifontis</name>
    <dbReference type="NCBI Taxonomy" id="1331910"/>
    <lineage>
        <taxon>Bacteria</taxon>
        <taxon>Pseudomonadati</taxon>
        <taxon>Planctomycetota</taxon>
        <taxon>Planctomycetia</taxon>
        <taxon>Pirellulales</taxon>
        <taxon>Thermoguttaceae</taxon>
        <taxon>Thermogutta</taxon>
    </lineage>
</organism>
<gene>
    <name evidence="1" type="ORF">THTE_0418</name>
</gene>
<reference evidence="1 2" key="1">
    <citation type="journal article" name="Front. Microbiol.">
        <title>Sugar Metabolism of the First Thermophilic Planctomycete Thermogutta terrifontis: Comparative Genomic and Transcriptomic Approaches.</title>
        <authorList>
            <person name="Elcheninov A.G."/>
            <person name="Menzel P."/>
            <person name="Gudbergsdottir S.R."/>
            <person name="Slesarev A.I."/>
            <person name="Kadnikov V.V."/>
            <person name="Krogh A."/>
            <person name="Bonch-Osmolovskaya E.A."/>
            <person name="Peng X."/>
            <person name="Kublanov I.V."/>
        </authorList>
    </citation>
    <scope>NUCLEOTIDE SEQUENCE [LARGE SCALE GENOMIC DNA]</scope>
    <source>
        <strain evidence="1 2">R1</strain>
    </source>
</reference>
<sequence>MQISLTIARYEGNKILSLRRGMKRIDEGAILILPLLLTNAR</sequence>
<proteinExistence type="predicted"/>
<evidence type="ECO:0000313" key="2">
    <source>
        <dbReference type="Proteomes" id="UP000215086"/>
    </source>
</evidence>
<evidence type="ECO:0000313" key="1">
    <source>
        <dbReference type="EMBL" id="ASV73020.1"/>
    </source>
</evidence>
<keyword evidence="2" id="KW-1185">Reference proteome</keyword>
<dbReference type="KEGG" id="ttf:THTE_0418"/>
<protein>
    <submittedName>
        <fullName evidence="1">Uncharacterized protein</fullName>
    </submittedName>
</protein>
<name>A0A286RAP3_9BACT</name>
<dbReference type="EMBL" id="CP018477">
    <property type="protein sequence ID" value="ASV73020.1"/>
    <property type="molecule type" value="Genomic_DNA"/>
</dbReference>
<dbReference type="AlphaFoldDB" id="A0A286RAP3"/>